<sequence>MRRHSHISRRQARDAAGRFFRKVERGPRVVDSPAVAVPVESEAGVKTEVERAPRVVHTPAVVHAPRVVIAVDSDSDDDPVVPTVRAAPESTHTTKNKHGASSSDHKLKVTKMKSKVGRMYVVHFDKVEIKCTFTDESDDENPGHFYMSKSDSLENY</sequence>
<dbReference type="AlphaFoldDB" id="A0A5J9UKN5"/>
<dbReference type="Gramene" id="TVU24024">
    <property type="protein sequence ID" value="TVU24024"/>
    <property type="gene ID" value="EJB05_26416"/>
</dbReference>
<evidence type="ECO:0000313" key="4">
    <source>
        <dbReference type="Proteomes" id="UP000324897"/>
    </source>
</evidence>
<organism evidence="2 4">
    <name type="scientific">Eragrostis curvula</name>
    <name type="common">weeping love grass</name>
    <dbReference type="NCBI Taxonomy" id="38414"/>
    <lineage>
        <taxon>Eukaryota</taxon>
        <taxon>Viridiplantae</taxon>
        <taxon>Streptophyta</taxon>
        <taxon>Embryophyta</taxon>
        <taxon>Tracheophyta</taxon>
        <taxon>Spermatophyta</taxon>
        <taxon>Magnoliopsida</taxon>
        <taxon>Liliopsida</taxon>
        <taxon>Poales</taxon>
        <taxon>Poaceae</taxon>
        <taxon>PACMAD clade</taxon>
        <taxon>Chloridoideae</taxon>
        <taxon>Eragrostideae</taxon>
        <taxon>Eragrostidinae</taxon>
        <taxon>Eragrostis</taxon>
    </lineage>
</organism>
<evidence type="ECO:0000313" key="2">
    <source>
        <dbReference type="EMBL" id="TVU24024.1"/>
    </source>
</evidence>
<reference evidence="2 4" key="1">
    <citation type="journal article" date="2019" name="Sci. Rep.">
        <title>A high-quality genome of Eragrostis curvula grass provides insights into Poaceae evolution and supports new strategies to enhance forage quality.</title>
        <authorList>
            <person name="Carballo J."/>
            <person name="Santos B.A.C.M."/>
            <person name="Zappacosta D."/>
            <person name="Garbus I."/>
            <person name="Selva J.P."/>
            <person name="Gallo C.A."/>
            <person name="Diaz A."/>
            <person name="Albertini E."/>
            <person name="Caccamo M."/>
            <person name="Echenique V."/>
        </authorList>
    </citation>
    <scope>NUCLEOTIDE SEQUENCE [LARGE SCALE GENOMIC DNA]</scope>
    <source>
        <strain evidence="4">cv. Victoria</strain>
        <tissue evidence="2">Leaf</tissue>
    </source>
</reference>
<comment type="caution">
    <text evidence="2">The sequence shown here is derived from an EMBL/GenBank/DDBJ whole genome shotgun (WGS) entry which is preliminary data.</text>
</comment>
<dbReference type="EMBL" id="RWGY01000013">
    <property type="protein sequence ID" value="TVU24024.1"/>
    <property type="molecule type" value="Genomic_DNA"/>
</dbReference>
<evidence type="ECO:0000256" key="1">
    <source>
        <dbReference type="SAM" id="MobiDB-lite"/>
    </source>
</evidence>
<name>A0A5J9UKN5_9POAL</name>
<dbReference type="Proteomes" id="UP000324897">
    <property type="component" value="Chromosome 2"/>
</dbReference>
<accession>A0A5J9UKN5</accession>
<feature type="region of interest" description="Disordered" evidence="1">
    <location>
        <begin position="136"/>
        <end position="156"/>
    </location>
</feature>
<keyword evidence="4" id="KW-1185">Reference proteome</keyword>
<proteinExistence type="predicted"/>
<dbReference type="EMBL" id="RWGY01000013">
    <property type="protein sequence ID" value="TVU24769.1"/>
    <property type="molecule type" value="Genomic_DNA"/>
</dbReference>
<feature type="region of interest" description="Disordered" evidence="1">
    <location>
        <begin position="73"/>
        <end position="104"/>
    </location>
</feature>
<evidence type="ECO:0000313" key="3">
    <source>
        <dbReference type="EMBL" id="TVU24769.1"/>
    </source>
</evidence>
<gene>
    <name evidence="2" type="ORF">EJB05_26416</name>
    <name evidence="3" type="ORF">EJB05_27225</name>
</gene>
<feature type="non-terminal residue" evidence="2">
    <location>
        <position position="1"/>
    </location>
</feature>
<protein>
    <submittedName>
        <fullName evidence="2">Uncharacterized protein</fullName>
    </submittedName>
</protein>
<dbReference type="Gramene" id="TVU24769">
    <property type="protein sequence ID" value="TVU24769"/>
    <property type="gene ID" value="EJB05_27225"/>
</dbReference>